<protein>
    <recommendedName>
        <fullName evidence="3">UBN2 domain-containing protein</fullName>
    </recommendedName>
</protein>
<dbReference type="STRING" id="3775.A0A1Q3CA28"/>
<proteinExistence type="predicted"/>
<evidence type="ECO:0000313" key="2">
    <source>
        <dbReference type="Proteomes" id="UP000187406"/>
    </source>
</evidence>
<dbReference type="InterPro" id="IPR036641">
    <property type="entry name" value="HPT_dom_sf"/>
</dbReference>
<comment type="caution">
    <text evidence="1">The sequence shown here is derived from an EMBL/GenBank/DDBJ whole genome shotgun (WGS) entry which is preliminary data.</text>
</comment>
<keyword evidence="2" id="KW-1185">Reference proteome</keyword>
<dbReference type="Proteomes" id="UP000187406">
    <property type="component" value="Unassembled WGS sequence"/>
</dbReference>
<dbReference type="AlphaFoldDB" id="A0A1Q3CA28"/>
<reference evidence="2" key="1">
    <citation type="submission" date="2016-04" db="EMBL/GenBank/DDBJ databases">
        <title>Cephalotus genome sequencing.</title>
        <authorList>
            <person name="Fukushima K."/>
            <person name="Hasebe M."/>
            <person name="Fang X."/>
        </authorList>
    </citation>
    <scope>NUCLEOTIDE SEQUENCE [LARGE SCALE GENOMIC DNA]</scope>
    <source>
        <strain evidence="2">cv. St1</strain>
    </source>
</reference>
<evidence type="ECO:0008006" key="3">
    <source>
        <dbReference type="Google" id="ProtNLM"/>
    </source>
</evidence>
<dbReference type="OrthoDB" id="1670022at2759"/>
<dbReference type="Gene3D" id="1.20.120.160">
    <property type="entry name" value="HPT domain"/>
    <property type="match status" value="1"/>
</dbReference>
<evidence type="ECO:0000313" key="1">
    <source>
        <dbReference type="EMBL" id="GAV77097.1"/>
    </source>
</evidence>
<sequence length="68" mass="7750">QGIINDQFSHIQSLKTVEEADCIVKMINTYCAEVETLLKELAFSVGLPDMEFSKFVVLLRQVEEKSSR</sequence>
<feature type="non-terminal residue" evidence="1">
    <location>
        <position position="1"/>
    </location>
</feature>
<organism evidence="1 2">
    <name type="scientific">Cephalotus follicularis</name>
    <name type="common">Albany pitcher plant</name>
    <dbReference type="NCBI Taxonomy" id="3775"/>
    <lineage>
        <taxon>Eukaryota</taxon>
        <taxon>Viridiplantae</taxon>
        <taxon>Streptophyta</taxon>
        <taxon>Embryophyta</taxon>
        <taxon>Tracheophyta</taxon>
        <taxon>Spermatophyta</taxon>
        <taxon>Magnoliopsida</taxon>
        <taxon>eudicotyledons</taxon>
        <taxon>Gunneridae</taxon>
        <taxon>Pentapetalae</taxon>
        <taxon>rosids</taxon>
        <taxon>fabids</taxon>
        <taxon>Oxalidales</taxon>
        <taxon>Cephalotaceae</taxon>
        <taxon>Cephalotus</taxon>
    </lineage>
</organism>
<dbReference type="GO" id="GO:0000160">
    <property type="term" value="P:phosphorelay signal transduction system"/>
    <property type="evidence" value="ECO:0007669"/>
    <property type="project" value="InterPro"/>
</dbReference>
<accession>A0A1Q3CA28</accession>
<gene>
    <name evidence="1" type="ORF">CFOL_v3_20569</name>
</gene>
<dbReference type="InParanoid" id="A0A1Q3CA28"/>
<name>A0A1Q3CA28_CEPFO</name>
<dbReference type="EMBL" id="BDDD01001571">
    <property type="protein sequence ID" value="GAV77097.1"/>
    <property type="molecule type" value="Genomic_DNA"/>
</dbReference>